<dbReference type="SUPFAM" id="SSF53448">
    <property type="entry name" value="Nucleotide-diphospho-sugar transferases"/>
    <property type="match status" value="1"/>
</dbReference>
<dbReference type="InterPro" id="IPR029044">
    <property type="entry name" value="Nucleotide-diphossugar_trans"/>
</dbReference>
<keyword evidence="2" id="KW-1185">Reference proteome</keyword>
<accession>A0ABT8G8F8</accession>
<organism evidence="1 2">
    <name type="scientific">Demequina litoralis</name>
    <dbReference type="NCBI Taxonomy" id="3051660"/>
    <lineage>
        <taxon>Bacteria</taxon>
        <taxon>Bacillati</taxon>
        <taxon>Actinomycetota</taxon>
        <taxon>Actinomycetes</taxon>
        <taxon>Micrococcales</taxon>
        <taxon>Demequinaceae</taxon>
        <taxon>Demequina</taxon>
    </lineage>
</organism>
<gene>
    <name evidence="1" type="ORF">QQX09_06120</name>
</gene>
<dbReference type="RefSeq" id="WP_301132199.1">
    <property type="nucleotide sequence ID" value="NZ_JAUHPW010000004.1"/>
</dbReference>
<dbReference type="EMBL" id="JAUHPW010000004">
    <property type="protein sequence ID" value="MDN4475427.1"/>
    <property type="molecule type" value="Genomic_DNA"/>
</dbReference>
<dbReference type="Proteomes" id="UP001172728">
    <property type="component" value="Unassembled WGS sequence"/>
</dbReference>
<comment type="caution">
    <text evidence="1">The sequence shown here is derived from an EMBL/GenBank/DDBJ whole genome shotgun (WGS) entry which is preliminary data.</text>
</comment>
<evidence type="ECO:0000313" key="2">
    <source>
        <dbReference type="Proteomes" id="UP001172728"/>
    </source>
</evidence>
<evidence type="ECO:0000313" key="1">
    <source>
        <dbReference type="EMBL" id="MDN4475427.1"/>
    </source>
</evidence>
<reference evidence="1" key="1">
    <citation type="submission" date="2023-06" db="EMBL/GenBank/DDBJ databases">
        <title>Sysu t00192.</title>
        <authorList>
            <person name="Gao L."/>
            <person name="Fang B.-Z."/>
            <person name="Li W.-J."/>
        </authorList>
    </citation>
    <scope>NUCLEOTIDE SEQUENCE</scope>
    <source>
        <strain evidence="1">SYSU T00192</strain>
    </source>
</reference>
<protein>
    <recommendedName>
        <fullName evidence="3">Glycosyltransferase</fullName>
    </recommendedName>
</protein>
<name>A0ABT8G8F8_9MICO</name>
<proteinExistence type="predicted"/>
<sequence>MLRIERPITKRVSRKVYHLGAARLAPRQARLLESQNHESSIPVVGDSPVAVSMTTHGARINSVHLALESIAAGDSRPSRLILWLDDPKAFENLPPAIKRLQARGLEVRLTANYGPHTKYWPLVSGEAGMPEHAFVATADDDVVLPRFWLRRLLKHANAAELTCYRAHVVGFSDAGELLPYNTWRECWTSAPSYANLPTGVSGVLYPPRMQAALRNFGTAFTQLAPKADDVWLHYVSVEAGLPTRQVHGLPLEFPLTPDSQEDGLYLSNVQQSRNDIQIANTYGHTTIRRIKDALSEANA</sequence>
<evidence type="ECO:0008006" key="3">
    <source>
        <dbReference type="Google" id="ProtNLM"/>
    </source>
</evidence>